<evidence type="ECO:0000256" key="4">
    <source>
        <dbReference type="ARBA" id="ARBA00022898"/>
    </source>
</evidence>
<evidence type="ECO:0000259" key="6">
    <source>
        <dbReference type="Pfam" id="PF01276"/>
    </source>
</evidence>
<organism evidence="8 9">
    <name type="scientific">Brotaphodocola catenula</name>
    <dbReference type="NCBI Taxonomy" id="2885361"/>
    <lineage>
        <taxon>Bacteria</taxon>
        <taxon>Bacillati</taxon>
        <taxon>Bacillota</taxon>
        <taxon>Clostridia</taxon>
        <taxon>Lachnospirales</taxon>
        <taxon>Lachnospiraceae</taxon>
        <taxon>Brotaphodocola</taxon>
    </lineage>
</organism>
<dbReference type="AlphaFoldDB" id="A0AAE3ANU2"/>
<comment type="cofactor">
    <cofactor evidence="1">
        <name>pyridoxal 5'-phosphate</name>
        <dbReference type="ChEBI" id="CHEBI:597326"/>
    </cofactor>
</comment>
<dbReference type="InterPro" id="IPR036633">
    <property type="entry name" value="Prn/Lys/Arg_de-COase_C_sf"/>
</dbReference>
<keyword evidence="8" id="KW-0808">Transferase</keyword>
<dbReference type="Proteomes" id="UP001198962">
    <property type="component" value="Unassembled WGS sequence"/>
</dbReference>
<evidence type="ECO:0000256" key="3">
    <source>
        <dbReference type="ARBA" id="ARBA00022793"/>
    </source>
</evidence>
<name>A0AAE3ANU2_9FIRM</name>
<keyword evidence="4" id="KW-0663">Pyridoxal phosphate</keyword>
<dbReference type="Gene3D" id="3.90.100.10">
    <property type="entry name" value="Orn/Lys/Arg decarboxylase, C-terminal domain"/>
    <property type="match status" value="1"/>
</dbReference>
<dbReference type="EMBL" id="JAJEPU010000023">
    <property type="protein sequence ID" value="MCC2165021.1"/>
    <property type="molecule type" value="Genomic_DNA"/>
</dbReference>
<dbReference type="InterPro" id="IPR015424">
    <property type="entry name" value="PyrdxlP-dep_Trfase"/>
</dbReference>
<reference evidence="8" key="1">
    <citation type="submission" date="2021-10" db="EMBL/GenBank/DDBJ databases">
        <title>Anaerobic single-cell dispensing facilitates the cultivation of human gut bacteria.</title>
        <authorList>
            <person name="Afrizal A."/>
        </authorList>
    </citation>
    <scope>NUCLEOTIDE SEQUENCE</scope>
    <source>
        <strain evidence="8">CLA-AA-H274</strain>
    </source>
</reference>
<dbReference type="InterPro" id="IPR015421">
    <property type="entry name" value="PyrdxlP-dep_Trfase_major"/>
</dbReference>
<evidence type="ECO:0000256" key="5">
    <source>
        <dbReference type="ARBA" id="ARBA00023239"/>
    </source>
</evidence>
<dbReference type="SUPFAM" id="SSF55904">
    <property type="entry name" value="Ornithine decarboxylase C-terminal domain"/>
    <property type="match status" value="1"/>
</dbReference>
<evidence type="ECO:0000259" key="7">
    <source>
        <dbReference type="Pfam" id="PF03711"/>
    </source>
</evidence>
<dbReference type="Gene3D" id="3.40.640.10">
    <property type="entry name" value="Type I PLP-dependent aspartate aminotransferase-like (Major domain)"/>
    <property type="match status" value="1"/>
</dbReference>
<evidence type="ECO:0000313" key="9">
    <source>
        <dbReference type="Proteomes" id="UP001198962"/>
    </source>
</evidence>
<keyword evidence="3" id="KW-0210">Decarboxylase</keyword>
<dbReference type="GO" id="GO:0016831">
    <property type="term" value="F:carboxy-lyase activity"/>
    <property type="evidence" value="ECO:0007669"/>
    <property type="project" value="UniProtKB-KW"/>
</dbReference>
<dbReference type="InterPro" id="IPR000310">
    <property type="entry name" value="Orn/Lys/Arg_deCO2ase_major_dom"/>
</dbReference>
<feature type="domain" description="Orn/Lys/Arg decarboxylases family 1 pyridoxal-P attachment site" evidence="6">
    <location>
        <begin position="8"/>
        <end position="307"/>
    </location>
</feature>
<accession>A0AAE3ANU2</accession>
<dbReference type="Pfam" id="PF01276">
    <property type="entry name" value="OKR_DC_1"/>
    <property type="match status" value="1"/>
</dbReference>
<protein>
    <submittedName>
        <fullName evidence="8">Aminotransferase class I/II-fold pyridoxal phosphate-dependent enzyme</fullName>
    </submittedName>
</protein>
<dbReference type="SUPFAM" id="SSF53383">
    <property type="entry name" value="PLP-dependent transferases"/>
    <property type="match status" value="1"/>
</dbReference>
<feature type="domain" description="Orn/Lys/Arg decarboxylase C-terminal" evidence="7">
    <location>
        <begin position="484"/>
        <end position="542"/>
    </location>
</feature>
<keyword evidence="5" id="KW-0456">Lyase</keyword>
<keyword evidence="9" id="KW-1185">Reference proteome</keyword>
<dbReference type="PANTHER" id="PTHR43277:SF4">
    <property type="entry name" value="ARGININE DECARBOXYLASE"/>
    <property type="match status" value="1"/>
</dbReference>
<dbReference type="Pfam" id="PF03711">
    <property type="entry name" value="OKR_DC_1_C"/>
    <property type="match status" value="1"/>
</dbReference>
<proteinExistence type="inferred from homology"/>
<evidence type="ECO:0000313" key="8">
    <source>
        <dbReference type="EMBL" id="MCC2165021.1"/>
    </source>
</evidence>
<sequence>MRKEDLLISRLKRYAKSDACPFHMPGHKRQSEDGMRAEFPNPFAIDITEIDGFDNLHHPEGILRESMEWASGVYKTAKTWYLVNGSSCGILSAVSACVHPGGRILISRNCHKSAYHGVILNQLKTDYVYPQILSGLWIQGGILADDVEKMLKKNSDTEAVLIVSPTYDGMVSDVQAIADVVHRYGLPLIVDEAHGAHFPFGGEEFPASAIDCGADLVIQSLHKTLPSLTQTAVLHLTREGEKRVDLGRLERYLQIYQTSSPSYVMMASIESCIYEMEQSGRKQMDDFSRRLRCVYSRLEHLKHLKPVLVCKLRKNGVEGRREGQKAESTECGANGRSCSLKSRVGIYDMDPAKIVVSCGGCVKIAENTFENEAQDCAQRRCGEDESQKIEKRMSREKMTGEILGDWLRKEYHIEMEMCGADYVVAITTFSDSMEKLDRLCTAFEEIDRKIEITCSEFEEKESESADQKEMELGAEFDLRKKWELPEICMTPAKAVDAPWEELPLEACEERISGEFVYLYPPGIPIIAPGEKIKREMLQQIFYYKKIGLPVQGMADKEANILRVCAE</sequence>
<evidence type="ECO:0000256" key="2">
    <source>
        <dbReference type="ARBA" id="ARBA00010671"/>
    </source>
</evidence>
<evidence type="ECO:0000256" key="1">
    <source>
        <dbReference type="ARBA" id="ARBA00001933"/>
    </source>
</evidence>
<comment type="caution">
    <text evidence="8">The sequence shown here is derived from an EMBL/GenBank/DDBJ whole genome shotgun (WGS) entry which is preliminary data.</text>
</comment>
<dbReference type="InterPro" id="IPR008286">
    <property type="entry name" value="Prn/Lys/Arg_de-COase_C"/>
</dbReference>
<dbReference type="GO" id="GO:0008483">
    <property type="term" value="F:transaminase activity"/>
    <property type="evidence" value="ECO:0007669"/>
    <property type="project" value="UniProtKB-KW"/>
</dbReference>
<gene>
    <name evidence="8" type="ORF">LKD32_09030</name>
</gene>
<keyword evidence="8" id="KW-0032">Aminotransferase</keyword>
<dbReference type="PANTHER" id="PTHR43277">
    <property type="entry name" value="ARGININE DECARBOXYLASE"/>
    <property type="match status" value="1"/>
</dbReference>
<comment type="similarity">
    <text evidence="2">Belongs to the Orn/Lys/Arg decarboxylase class-I family.</text>
</comment>
<dbReference type="RefSeq" id="WP_308451455.1">
    <property type="nucleotide sequence ID" value="NZ_JAJEPU010000023.1"/>
</dbReference>
<dbReference type="InterPro" id="IPR052357">
    <property type="entry name" value="Orn_Lys_Arg_decarboxylase-I"/>
</dbReference>